<feature type="transmembrane region" description="Helical" evidence="6">
    <location>
        <begin position="431"/>
        <end position="448"/>
    </location>
</feature>
<sequence length="461" mass="45598">MPDAFEAPDATEVPAAPAPAEDTSADGSATGSRHVPQPGDAVPQEAVAARRSVFVVFLCFGAVYANWVPRVPQIKHALGLSDSGLGVALLGAPVGTVCAVRLASWAVGRWGSRRVTRCGAVVLSAVLPLVAVAWNAVTLTTALLLLGAALGLTDVAMNAQGVAVERALRRPVMSGLHGAYSLGGLLGALLGSTAAHLDVAPLTHFTVIAVVSAATVWCGSRRLLPADEPSPASPGTPPTAAVAKANAKARADTKANAKARPARWPLAVLLLGLIGLCSFTGEGAVEDWSAVYLRDGLHAAAGTAGLGFAGCSAAMTVVRLAGDRLVARFGPVAVLRTGALVAASGLGAGLALPSLIASTGAAQPAAIAGFTLFGAGVALVAPVTFSAAGNLPGTPSASAISRVTGIGYLGFLAGPPVIGFTAQAAGLRGALAIPAALAAAIALLAATVRPRRGTSARAPEA</sequence>
<dbReference type="InterPro" id="IPR036259">
    <property type="entry name" value="MFS_trans_sf"/>
</dbReference>
<organism evidence="7 8">
    <name type="scientific">Streptantibioticus parmotrematis</name>
    <dbReference type="NCBI Taxonomy" id="2873249"/>
    <lineage>
        <taxon>Bacteria</taxon>
        <taxon>Bacillati</taxon>
        <taxon>Actinomycetota</taxon>
        <taxon>Actinomycetes</taxon>
        <taxon>Kitasatosporales</taxon>
        <taxon>Streptomycetaceae</taxon>
        <taxon>Streptantibioticus</taxon>
    </lineage>
</organism>
<comment type="subcellular location">
    <subcellularLocation>
        <location evidence="1">Membrane</location>
        <topology evidence="1">Multi-pass membrane protein</topology>
    </subcellularLocation>
</comment>
<evidence type="ECO:0000256" key="1">
    <source>
        <dbReference type="ARBA" id="ARBA00004141"/>
    </source>
</evidence>
<feature type="transmembrane region" description="Helical" evidence="6">
    <location>
        <begin position="48"/>
        <end position="67"/>
    </location>
</feature>
<proteinExistence type="predicted"/>
<dbReference type="EMBL" id="JAINVZ010000011">
    <property type="protein sequence ID" value="MBY8886605.1"/>
    <property type="molecule type" value="Genomic_DNA"/>
</dbReference>
<feature type="transmembrane region" description="Helical" evidence="6">
    <location>
        <begin position="143"/>
        <end position="164"/>
    </location>
</feature>
<dbReference type="PANTHER" id="PTHR23514">
    <property type="entry name" value="BYPASS OF STOP CODON PROTEIN 6"/>
    <property type="match status" value="1"/>
</dbReference>
<keyword evidence="3 6" id="KW-1133">Transmembrane helix</keyword>
<dbReference type="CDD" id="cd17393">
    <property type="entry name" value="MFS_MosC_like"/>
    <property type="match status" value="1"/>
</dbReference>
<dbReference type="InterPro" id="IPR011701">
    <property type="entry name" value="MFS"/>
</dbReference>
<feature type="transmembrane region" description="Helical" evidence="6">
    <location>
        <begin position="297"/>
        <end position="321"/>
    </location>
</feature>
<feature type="transmembrane region" description="Helical" evidence="6">
    <location>
        <begin position="264"/>
        <end position="285"/>
    </location>
</feature>
<keyword evidence="2 6" id="KW-0812">Transmembrane</keyword>
<dbReference type="Proteomes" id="UP001198565">
    <property type="component" value="Unassembled WGS sequence"/>
</dbReference>
<feature type="transmembrane region" description="Helical" evidence="6">
    <location>
        <begin position="362"/>
        <end position="385"/>
    </location>
</feature>
<feature type="transmembrane region" description="Helical" evidence="6">
    <location>
        <begin position="87"/>
        <end position="107"/>
    </location>
</feature>
<dbReference type="Pfam" id="PF07690">
    <property type="entry name" value="MFS_1"/>
    <property type="match status" value="1"/>
</dbReference>
<evidence type="ECO:0000256" key="3">
    <source>
        <dbReference type="ARBA" id="ARBA00022989"/>
    </source>
</evidence>
<reference evidence="7 8" key="1">
    <citation type="submission" date="2021-08" db="EMBL/GenBank/DDBJ databases">
        <title>Streptomyces sp. PTM05 isolated from lichen.</title>
        <authorList>
            <person name="Somphong A."/>
            <person name="Phongsopitanun W."/>
            <person name="Tanasupawat S."/>
        </authorList>
    </citation>
    <scope>NUCLEOTIDE SEQUENCE [LARGE SCALE GENOMIC DNA]</scope>
    <source>
        <strain evidence="7 8">Ptm05</strain>
    </source>
</reference>
<feature type="transmembrane region" description="Helical" evidence="6">
    <location>
        <begin position="119"/>
        <end position="137"/>
    </location>
</feature>
<protein>
    <submittedName>
        <fullName evidence="7">MFS transporter</fullName>
    </submittedName>
</protein>
<feature type="transmembrane region" description="Helical" evidence="6">
    <location>
        <begin position="406"/>
        <end position="425"/>
    </location>
</feature>
<feature type="transmembrane region" description="Helical" evidence="6">
    <location>
        <begin position="333"/>
        <end position="356"/>
    </location>
</feature>
<comment type="caution">
    <text evidence="7">The sequence shown here is derived from an EMBL/GenBank/DDBJ whole genome shotgun (WGS) entry which is preliminary data.</text>
</comment>
<evidence type="ECO:0000256" key="2">
    <source>
        <dbReference type="ARBA" id="ARBA00022692"/>
    </source>
</evidence>
<dbReference type="PANTHER" id="PTHR23514:SF13">
    <property type="entry name" value="INNER MEMBRANE PROTEIN YBJJ"/>
    <property type="match status" value="1"/>
</dbReference>
<evidence type="ECO:0000256" key="6">
    <source>
        <dbReference type="SAM" id="Phobius"/>
    </source>
</evidence>
<keyword evidence="4 6" id="KW-0472">Membrane</keyword>
<dbReference type="SUPFAM" id="SSF103473">
    <property type="entry name" value="MFS general substrate transporter"/>
    <property type="match status" value="1"/>
</dbReference>
<evidence type="ECO:0000313" key="8">
    <source>
        <dbReference type="Proteomes" id="UP001198565"/>
    </source>
</evidence>
<evidence type="ECO:0000256" key="5">
    <source>
        <dbReference type="SAM" id="MobiDB-lite"/>
    </source>
</evidence>
<feature type="region of interest" description="Disordered" evidence="5">
    <location>
        <begin position="1"/>
        <end position="42"/>
    </location>
</feature>
<keyword evidence="8" id="KW-1185">Reference proteome</keyword>
<gene>
    <name evidence="7" type="ORF">K7472_17275</name>
</gene>
<evidence type="ECO:0000313" key="7">
    <source>
        <dbReference type="EMBL" id="MBY8886605.1"/>
    </source>
</evidence>
<name>A0ABS7QW77_9ACTN</name>
<evidence type="ECO:0000256" key="4">
    <source>
        <dbReference type="ARBA" id="ARBA00023136"/>
    </source>
</evidence>
<dbReference type="InterPro" id="IPR051788">
    <property type="entry name" value="MFS_Transporter"/>
</dbReference>
<dbReference type="RefSeq" id="WP_222978986.1">
    <property type="nucleotide sequence ID" value="NZ_JAINVZ010000011.1"/>
</dbReference>
<accession>A0ABS7QW77</accession>
<dbReference type="Gene3D" id="1.20.1250.20">
    <property type="entry name" value="MFS general substrate transporter like domains"/>
    <property type="match status" value="2"/>
</dbReference>
<feature type="compositionally biased region" description="Low complexity" evidence="5">
    <location>
        <begin position="7"/>
        <end position="22"/>
    </location>
</feature>